<keyword evidence="9" id="KW-0030">Aminoacyl-tRNA synthetase</keyword>
<dbReference type="PROSITE" id="PS50862">
    <property type="entry name" value="AA_TRNA_LIGASE_II"/>
    <property type="match status" value="1"/>
</dbReference>
<dbReference type="GO" id="GO:0005739">
    <property type="term" value="C:mitochondrion"/>
    <property type="evidence" value="ECO:0007669"/>
    <property type="project" value="TreeGrafter"/>
</dbReference>
<reference evidence="17" key="1">
    <citation type="submission" date="2020-06" db="EMBL/GenBank/DDBJ databases">
        <title>A chromosome-scale genome assembly of Talaromyces rugulosus W13939.</title>
        <authorList>
            <person name="Wang B."/>
            <person name="Guo L."/>
            <person name="Ye K."/>
            <person name="Wang L."/>
        </authorList>
    </citation>
    <scope>NUCLEOTIDE SEQUENCE [LARGE SCALE GENOMIC DNA]</scope>
    <source>
        <strain evidence="17">W13939</strain>
    </source>
</reference>
<dbReference type="GO" id="GO:0005829">
    <property type="term" value="C:cytosol"/>
    <property type="evidence" value="ECO:0007669"/>
    <property type="project" value="TreeGrafter"/>
</dbReference>
<accession>A0A7H8QQY4</accession>
<evidence type="ECO:0000256" key="3">
    <source>
        <dbReference type="ARBA" id="ARBA00012815"/>
    </source>
</evidence>
<dbReference type="HAMAP" id="MF_00127">
    <property type="entry name" value="His_tRNA_synth"/>
    <property type="match status" value="1"/>
</dbReference>
<keyword evidence="17" id="KW-1185">Reference proteome</keyword>
<dbReference type="FunFam" id="3.40.50.800:FF:000015">
    <property type="entry name" value="Histidyl-tRNA synthetase, mitochondrial"/>
    <property type="match status" value="1"/>
</dbReference>
<dbReference type="PANTHER" id="PTHR11476">
    <property type="entry name" value="HISTIDYL-TRNA SYNTHETASE"/>
    <property type="match status" value="1"/>
</dbReference>
<evidence type="ECO:0000256" key="5">
    <source>
        <dbReference type="ARBA" id="ARBA00022598"/>
    </source>
</evidence>
<dbReference type="RefSeq" id="XP_035341731.1">
    <property type="nucleotide sequence ID" value="XM_035485838.1"/>
</dbReference>
<dbReference type="OrthoDB" id="1906957at2759"/>
<proteinExistence type="inferred from homology"/>
<keyword evidence="6" id="KW-0547">Nucleotide-binding</keyword>
<dbReference type="GO" id="GO:0004821">
    <property type="term" value="F:histidine-tRNA ligase activity"/>
    <property type="evidence" value="ECO:0007669"/>
    <property type="project" value="UniProtKB-EC"/>
</dbReference>
<dbReference type="PANTHER" id="PTHR11476:SF7">
    <property type="entry name" value="HISTIDINE--TRNA LIGASE"/>
    <property type="match status" value="1"/>
</dbReference>
<dbReference type="SUPFAM" id="SSF52954">
    <property type="entry name" value="Class II aaRS ABD-related"/>
    <property type="match status" value="1"/>
</dbReference>
<keyword evidence="7" id="KW-0067">ATP-binding</keyword>
<dbReference type="GeneID" id="55990154"/>
<dbReference type="InterPro" id="IPR045864">
    <property type="entry name" value="aa-tRNA-synth_II/BPL/LPL"/>
</dbReference>
<dbReference type="GO" id="GO:0003723">
    <property type="term" value="F:RNA binding"/>
    <property type="evidence" value="ECO:0007669"/>
    <property type="project" value="TreeGrafter"/>
</dbReference>
<evidence type="ECO:0000256" key="4">
    <source>
        <dbReference type="ARBA" id="ARBA00022490"/>
    </source>
</evidence>
<dbReference type="InterPro" id="IPR015807">
    <property type="entry name" value="His-tRNA-ligase"/>
</dbReference>
<comment type="subcellular location">
    <subcellularLocation>
        <location evidence="1">Cytoplasm</location>
    </subcellularLocation>
</comment>
<name>A0A7H8QQY4_TALRU</name>
<feature type="domain" description="Aminoacyl-transfer RNA synthetases class-II family profile" evidence="15">
    <location>
        <begin position="83"/>
        <end position="578"/>
    </location>
</feature>
<dbReference type="GO" id="GO:0032543">
    <property type="term" value="P:mitochondrial translation"/>
    <property type="evidence" value="ECO:0007669"/>
    <property type="project" value="TreeGrafter"/>
</dbReference>
<evidence type="ECO:0000256" key="8">
    <source>
        <dbReference type="ARBA" id="ARBA00022917"/>
    </source>
</evidence>
<comment type="similarity">
    <text evidence="2">Belongs to the class-II aminoacyl-tRNA synthetase family.</text>
</comment>
<protein>
    <recommendedName>
        <fullName evidence="13">Histidine--tRNA ligase, mitochondrial</fullName>
        <ecNumber evidence="3">6.1.1.21</ecNumber>
    </recommendedName>
    <alternativeName>
        <fullName evidence="10">Histidyl-tRNA synthetase</fullName>
    </alternativeName>
</protein>
<dbReference type="CDD" id="cd00773">
    <property type="entry name" value="HisRS-like_core"/>
    <property type="match status" value="1"/>
</dbReference>
<dbReference type="Pfam" id="PF13393">
    <property type="entry name" value="tRNA-synt_His"/>
    <property type="match status" value="1"/>
</dbReference>
<dbReference type="FunFam" id="3.30.930.10:FF:000021">
    <property type="entry name" value="Probable histidine--tRNA ligase, mitochondrial"/>
    <property type="match status" value="1"/>
</dbReference>
<dbReference type="Gene3D" id="3.30.930.10">
    <property type="entry name" value="Bira Bifunctional Protein, Domain 2"/>
    <property type="match status" value="1"/>
</dbReference>
<sequence>MNGAAPAVGIARAIIAARWRTAAAAAAVVGSSPNSVWRGNNILLNRPRRLSLFRPFHHVASSDSSTDAMGKDKVQFKLKTPKGTRDWVGSDTLIRDRIFTTITDVFRRHGGTALDTPVFELRDILAGKYGEDSKLIYDLQDQGGEICSLRYDLTVPFARWLAMNTDVRSIKRYHIAKVYRRDQPAIAKGRMREFYQCDFDIAGANFDPMVADAEVLKIINEVFSELGWNGLYTIKINHRKVLDGLFQVCGVPDDKIRPISSAVDKLDKMPWAEVRKEMVQEKGLDPEVADKIETYVGKKGRKDLVEELLKDEALMANASAKQGVEEMGLLMDYLEAFGALESISFDLSLARGLDYYTGVIYEVVTEGSAPAATPTAAPEAQTLQKSGKKTKAVTGDDDDRSNDPTVGVGSIAAGGRYDNLVGMFQPKAQIPCVGISFGVDRIFSITKARMEREENGTMRSSEVDVFVMAFGGKGFTGMLKERMDICKTLWEAGIKAEFAYKVKPKLPQQFKAAEVAGIPFAVILGEEELAAGQVKIKEMGLPEGHPEKEGVLVEISKLVDEINTRIARSATPVEVPIR</sequence>
<dbReference type="InterPro" id="IPR033656">
    <property type="entry name" value="HisRS_anticodon"/>
</dbReference>
<feature type="compositionally biased region" description="Low complexity" evidence="14">
    <location>
        <begin position="371"/>
        <end position="382"/>
    </location>
</feature>
<dbReference type="CDD" id="cd00859">
    <property type="entry name" value="HisRS_anticodon"/>
    <property type="match status" value="1"/>
</dbReference>
<evidence type="ECO:0000256" key="13">
    <source>
        <dbReference type="ARBA" id="ARBA00067413"/>
    </source>
</evidence>
<gene>
    <name evidence="16" type="ORF">TRUGW13939_02647</name>
</gene>
<evidence type="ECO:0000259" key="15">
    <source>
        <dbReference type="PROSITE" id="PS50862"/>
    </source>
</evidence>
<dbReference type="InterPro" id="IPR036621">
    <property type="entry name" value="Anticodon-bd_dom_sf"/>
</dbReference>
<dbReference type="EC" id="6.1.1.21" evidence="3"/>
<dbReference type="InterPro" id="IPR041715">
    <property type="entry name" value="HisRS-like_core"/>
</dbReference>
<evidence type="ECO:0000256" key="2">
    <source>
        <dbReference type="ARBA" id="ARBA00008226"/>
    </source>
</evidence>
<evidence type="ECO:0000256" key="9">
    <source>
        <dbReference type="ARBA" id="ARBA00023146"/>
    </source>
</evidence>
<dbReference type="Pfam" id="PF03129">
    <property type="entry name" value="HGTP_anticodon"/>
    <property type="match status" value="1"/>
</dbReference>
<organism evidence="16 17">
    <name type="scientific">Talaromyces rugulosus</name>
    <name type="common">Penicillium rugulosum</name>
    <dbReference type="NCBI Taxonomy" id="121627"/>
    <lineage>
        <taxon>Eukaryota</taxon>
        <taxon>Fungi</taxon>
        <taxon>Dikarya</taxon>
        <taxon>Ascomycota</taxon>
        <taxon>Pezizomycotina</taxon>
        <taxon>Eurotiomycetes</taxon>
        <taxon>Eurotiomycetidae</taxon>
        <taxon>Eurotiales</taxon>
        <taxon>Trichocomaceae</taxon>
        <taxon>Talaromyces</taxon>
        <taxon>Talaromyces sect. Islandici</taxon>
    </lineage>
</organism>
<evidence type="ECO:0000256" key="14">
    <source>
        <dbReference type="SAM" id="MobiDB-lite"/>
    </source>
</evidence>
<comment type="function">
    <text evidence="12">Catalyzes the aminoacylation of histidyl-tRNA in both the cytoplasm and the mitochondrion.</text>
</comment>
<evidence type="ECO:0000256" key="7">
    <source>
        <dbReference type="ARBA" id="ARBA00022840"/>
    </source>
</evidence>
<keyword evidence="8" id="KW-0648">Protein biosynthesis</keyword>
<feature type="region of interest" description="Disordered" evidence="14">
    <location>
        <begin position="371"/>
        <end position="407"/>
    </location>
</feature>
<dbReference type="Proteomes" id="UP000509510">
    <property type="component" value="Chromosome II"/>
</dbReference>
<dbReference type="EMBL" id="CP055899">
    <property type="protein sequence ID" value="QKX55553.1"/>
    <property type="molecule type" value="Genomic_DNA"/>
</dbReference>
<evidence type="ECO:0000256" key="1">
    <source>
        <dbReference type="ARBA" id="ARBA00004496"/>
    </source>
</evidence>
<keyword evidence="4" id="KW-0963">Cytoplasm</keyword>
<evidence type="ECO:0000256" key="10">
    <source>
        <dbReference type="ARBA" id="ARBA00030619"/>
    </source>
</evidence>
<dbReference type="GO" id="GO:0005524">
    <property type="term" value="F:ATP binding"/>
    <property type="evidence" value="ECO:0007669"/>
    <property type="project" value="UniProtKB-KW"/>
</dbReference>
<evidence type="ECO:0000256" key="12">
    <source>
        <dbReference type="ARBA" id="ARBA00058343"/>
    </source>
</evidence>
<evidence type="ECO:0000313" key="16">
    <source>
        <dbReference type="EMBL" id="QKX55553.1"/>
    </source>
</evidence>
<dbReference type="InterPro" id="IPR004154">
    <property type="entry name" value="Anticodon-bd"/>
</dbReference>
<comment type="catalytic activity">
    <reaction evidence="11">
        <text>tRNA(His) + L-histidine + ATP = L-histidyl-tRNA(His) + AMP + diphosphate + H(+)</text>
        <dbReference type="Rhea" id="RHEA:17313"/>
        <dbReference type="Rhea" id="RHEA-COMP:9665"/>
        <dbReference type="Rhea" id="RHEA-COMP:9689"/>
        <dbReference type="ChEBI" id="CHEBI:15378"/>
        <dbReference type="ChEBI" id="CHEBI:30616"/>
        <dbReference type="ChEBI" id="CHEBI:33019"/>
        <dbReference type="ChEBI" id="CHEBI:57595"/>
        <dbReference type="ChEBI" id="CHEBI:78442"/>
        <dbReference type="ChEBI" id="CHEBI:78527"/>
        <dbReference type="ChEBI" id="CHEBI:456215"/>
        <dbReference type="EC" id="6.1.1.21"/>
    </reaction>
</comment>
<dbReference type="SUPFAM" id="SSF55681">
    <property type="entry name" value="Class II aaRS and biotin synthetases"/>
    <property type="match status" value="1"/>
</dbReference>
<dbReference type="Gene3D" id="3.40.50.800">
    <property type="entry name" value="Anticodon-binding domain"/>
    <property type="match status" value="1"/>
</dbReference>
<evidence type="ECO:0000256" key="11">
    <source>
        <dbReference type="ARBA" id="ARBA00047639"/>
    </source>
</evidence>
<dbReference type="AlphaFoldDB" id="A0A7H8QQY4"/>
<dbReference type="GO" id="GO:0006427">
    <property type="term" value="P:histidyl-tRNA aminoacylation"/>
    <property type="evidence" value="ECO:0007669"/>
    <property type="project" value="InterPro"/>
</dbReference>
<evidence type="ECO:0000256" key="6">
    <source>
        <dbReference type="ARBA" id="ARBA00022741"/>
    </source>
</evidence>
<evidence type="ECO:0000313" key="17">
    <source>
        <dbReference type="Proteomes" id="UP000509510"/>
    </source>
</evidence>
<keyword evidence="5" id="KW-0436">Ligase</keyword>
<dbReference type="InterPro" id="IPR006195">
    <property type="entry name" value="aa-tRNA-synth_II"/>
</dbReference>
<dbReference type="KEGG" id="trg:TRUGW13939_02647"/>